<evidence type="ECO:0000256" key="2">
    <source>
        <dbReference type="ARBA" id="ARBA00022963"/>
    </source>
</evidence>
<accession>A0A7R8Z9R4</accession>
<dbReference type="PANTHER" id="PTHR45792">
    <property type="entry name" value="DIACYLGLYCEROL LIPASE HOMOLOG-RELATED"/>
    <property type="match status" value="1"/>
</dbReference>
<gene>
    <name evidence="4" type="ORF">TDIB3V08_LOCUS3639</name>
</gene>
<sequence>MSYIDHSAYVYSQYSIAIAIDDDDDEEDDEEDDLRDLAHAREVVLRVSHSSLMSSDRMKPRPGDWVVTITSLSNCSNVKQVLKKHEPVYQAVWANNTDFDEVLISPVMIQDHMPDNVLQALNKSVCFTDILDVLRGSKKVQACKAH</sequence>
<organism evidence="4">
    <name type="scientific">Timema douglasi</name>
    <name type="common">Walking stick</name>
    <dbReference type="NCBI Taxonomy" id="61478"/>
    <lineage>
        <taxon>Eukaryota</taxon>
        <taxon>Metazoa</taxon>
        <taxon>Ecdysozoa</taxon>
        <taxon>Arthropoda</taxon>
        <taxon>Hexapoda</taxon>
        <taxon>Insecta</taxon>
        <taxon>Pterygota</taxon>
        <taxon>Neoptera</taxon>
        <taxon>Polyneoptera</taxon>
        <taxon>Phasmatodea</taxon>
        <taxon>Timematodea</taxon>
        <taxon>Timematoidea</taxon>
        <taxon>Timematidae</taxon>
        <taxon>Timema</taxon>
    </lineage>
</organism>
<dbReference type="AlphaFoldDB" id="A0A7R8Z9R4"/>
<evidence type="ECO:0000256" key="3">
    <source>
        <dbReference type="ARBA" id="ARBA00023098"/>
    </source>
</evidence>
<name>A0A7R8Z9R4_TIMDO</name>
<dbReference type="GO" id="GO:0046340">
    <property type="term" value="P:diacylglycerol catabolic process"/>
    <property type="evidence" value="ECO:0007669"/>
    <property type="project" value="TreeGrafter"/>
</dbReference>
<keyword evidence="1" id="KW-0378">Hydrolase</keyword>
<dbReference type="GO" id="GO:0032590">
    <property type="term" value="C:dendrite membrane"/>
    <property type="evidence" value="ECO:0007669"/>
    <property type="project" value="TreeGrafter"/>
</dbReference>
<keyword evidence="2" id="KW-0442">Lipid degradation</keyword>
<protein>
    <submittedName>
        <fullName evidence="4">Uncharacterized protein</fullName>
    </submittedName>
</protein>
<dbReference type="GO" id="GO:0045211">
    <property type="term" value="C:postsynaptic membrane"/>
    <property type="evidence" value="ECO:0007669"/>
    <property type="project" value="TreeGrafter"/>
</dbReference>
<proteinExistence type="predicted"/>
<evidence type="ECO:0000256" key="1">
    <source>
        <dbReference type="ARBA" id="ARBA00022801"/>
    </source>
</evidence>
<dbReference type="GO" id="GO:0019369">
    <property type="term" value="P:arachidonate metabolic process"/>
    <property type="evidence" value="ECO:0007669"/>
    <property type="project" value="TreeGrafter"/>
</dbReference>
<dbReference type="InterPro" id="IPR052214">
    <property type="entry name" value="DAG_Lipase-Related"/>
</dbReference>
<reference evidence="4" key="1">
    <citation type="submission" date="2020-11" db="EMBL/GenBank/DDBJ databases">
        <authorList>
            <person name="Tran Van P."/>
        </authorList>
    </citation>
    <scope>NUCLEOTIDE SEQUENCE</scope>
</reference>
<dbReference type="GO" id="GO:0005737">
    <property type="term" value="C:cytoplasm"/>
    <property type="evidence" value="ECO:0007669"/>
    <property type="project" value="TreeGrafter"/>
</dbReference>
<dbReference type="EMBL" id="OA565586">
    <property type="protein sequence ID" value="CAD7197329.1"/>
    <property type="molecule type" value="Genomic_DNA"/>
</dbReference>
<evidence type="ECO:0000313" key="4">
    <source>
        <dbReference type="EMBL" id="CAD7197329.1"/>
    </source>
</evidence>
<dbReference type="PANTHER" id="PTHR45792:SF8">
    <property type="entry name" value="DIACYLGLYCEROL LIPASE-ALPHA"/>
    <property type="match status" value="1"/>
</dbReference>
<keyword evidence="3" id="KW-0443">Lipid metabolism</keyword>
<dbReference type="GO" id="GO:0004465">
    <property type="term" value="F:lipoprotein lipase activity"/>
    <property type="evidence" value="ECO:0007669"/>
    <property type="project" value="TreeGrafter"/>
</dbReference>